<dbReference type="Proteomes" id="UP000053447">
    <property type="component" value="Unassembled WGS sequence"/>
</dbReference>
<dbReference type="EMBL" id="LFWA01000018">
    <property type="protein sequence ID" value="KTW26304.1"/>
    <property type="molecule type" value="Genomic_DNA"/>
</dbReference>
<dbReference type="VEuPathDB" id="FungiDB:T551_05059"/>
<dbReference type="PANTHER" id="PTHR12728:SF0">
    <property type="entry name" value="RIBOSOME PRODUCTION FACTOR 2 HOMOLOG"/>
    <property type="match status" value="1"/>
</dbReference>
<name>A0A0W4ZD11_PNEJ7</name>
<feature type="region of interest" description="Disordered" evidence="5">
    <location>
        <begin position="216"/>
        <end position="236"/>
    </location>
</feature>
<organism evidence="7 8">
    <name type="scientific">Pneumocystis jirovecii (strain RU7)</name>
    <name type="common">Human pneumocystis pneumonia agent</name>
    <dbReference type="NCBI Taxonomy" id="1408657"/>
    <lineage>
        <taxon>Eukaryota</taxon>
        <taxon>Fungi</taxon>
        <taxon>Dikarya</taxon>
        <taxon>Ascomycota</taxon>
        <taxon>Taphrinomycotina</taxon>
        <taxon>Pneumocystomycetes</taxon>
        <taxon>Pneumocystaceae</taxon>
        <taxon>Pneumocystis</taxon>
    </lineage>
</organism>
<dbReference type="GO" id="GO:0005730">
    <property type="term" value="C:nucleolus"/>
    <property type="evidence" value="ECO:0007669"/>
    <property type="project" value="UniProtKB-SubCell"/>
</dbReference>
<dbReference type="InterPro" id="IPR039770">
    <property type="entry name" value="Rpf2"/>
</dbReference>
<reference evidence="8" key="1">
    <citation type="journal article" date="2016" name="Nat. Commun.">
        <title>Genome analysis of three Pneumocystis species reveals adaptation mechanisms to life exclusively in mammalian hosts.</title>
        <authorList>
            <person name="Ma L."/>
            <person name="Chen Z."/>
            <person name="Huang D.W."/>
            <person name="Kutty G."/>
            <person name="Ishihara M."/>
            <person name="Wang H."/>
            <person name="Abouelleil A."/>
            <person name="Bishop L."/>
            <person name="Davey E."/>
            <person name="Deng R."/>
            <person name="Deng X."/>
            <person name="Fan L."/>
            <person name="Fantoni G."/>
            <person name="Fitzgerald M."/>
            <person name="Gogineni E."/>
            <person name="Goldberg J.M."/>
            <person name="Handley G."/>
            <person name="Hu X."/>
            <person name="Huber C."/>
            <person name="Jiao X."/>
            <person name="Jones K."/>
            <person name="Levin J.Z."/>
            <person name="Liu Y."/>
            <person name="Macdonald P."/>
            <person name="Melnikov A."/>
            <person name="Raley C."/>
            <person name="Sassi M."/>
            <person name="Sherman B.T."/>
            <person name="Song X."/>
            <person name="Sykes S."/>
            <person name="Tran B."/>
            <person name="Walsh L."/>
            <person name="Xia Y."/>
            <person name="Yang J."/>
            <person name="Young S."/>
            <person name="Zeng Q."/>
            <person name="Zheng X."/>
            <person name="Stephens R."/>
            <person name="Nusbaum C."/>
            <person name="Birren B.W."/>
            <person name="Azadi P."/>
            <person name="Lempicki R.A."/>
            <person name="Cuomo C.A."/>
            <person name="Kovacs J.A."/>
        </authorList>
    </citation>
    <scope>NUCLEOTIDE SEQUENCE [LARGE SCALE GENOMIC DNA]</scope>
    <source>
        <strain evidence="8">RU7</strain>
    </source>
</reference>
<evidence type="ECO:0000256" key="3">
    <source>
        <dbReference type="ARBA" id="ARBA00023242"/>
    </source>
</evidence>
<accession>A0A0W4ZD11</accession>
<dbReference type="OrthoDB" id="407658at2759"/>
<comment type="subcellular location">
    <subcellularLocation>
        <location evidence="1 4">Nucleus</location>
        <location evidence="1 4">Nucleolus</location>
    </subcellularLocation>
</comment>
<protein>
    <recommendedName>
        <fullName evidence="4">Ribosome production factor 2 homolog</fullName>
    </recommendedName>
    <alternativeName>
        <fullName evidence="4">Ribosome biogenesis protein RPF2 homolog</fullName>
    </alternativeName>
</protein>
<evidence type="ECO:0000259" key="6">
    <source>
        <dbReference type="PROSITE" id="PS50833"/>
    </source>
</evidence>
<dbReference type="GO" id="GO:0019843">
    <property type="term" value="F:rRNA binding"/>
    <property type="evidence" value="ECO:0007669"/>
    <property type="project" value="UniProtKB-UniRule"/>
</dbReference>
<dbReference type="PROSITE" id="PS50833">
    <property type="entry name" value="BRIX"/>
    <property type="match status" value="1"/>
</dbReference>
<sequence length="264" mass="28355">MSLHALHALHASHAPKRALFLRGPSSSPALHRILADLSALAPDSVSLSRPNALYPFDDPASLEFLAHKNHAALVVVASSSRKRGDVLIFARLFDGALLDMLELCLSDAHPMHLFSAKSPCGLRPLLLFAGAPFDVSPPHRLCSSLFLDLFGGPLPRIHADGLQHAVCLTATDSHAHLRVYTLCRGATSVSLCEAGPRLDFTLGRVREASAAQLHAATAPAAVPRPPRNTSLSSRGDRVGRVHVAQRLSLQTRKFRALRARRTGG</sequence>
<dbReference type="GeneID" id="28942333"/>
<feature type="domain" description="Brix" evidence="6">
    <location>
        <begin position="16"/>
        <end position="211"/>
    </location>
</feature>
<dbReference type="SMART" id="SM00879">
    <property type="entry name" value="Brix"/>
    <property type="match status" value="1"/>
</dbReference>
<dbReference type="InterPro" id="IPR007109">
    <property type="entry name" value="Brix"/>
</dbReference>
<dbReference type="PANTHER" id="PTHR12728">
    <property type="entry name" value="BRIX DOMAIN CONTAINING PROTEIN"/>
    <property type="match status" value="1"/>
</dbReference>
<gene>
    <name evidence="7" type="ORF">T551_05059</name>
</gene>
<evidence type="ECO:0000256" key="5">
    <source>
        <dbReference type="SAM" id="MobiDB-lite"/>
    </source>
</evidence>
<dbReference type="RefSeq" id="XP_018228007.1">
    <property type="nucleotide sequence ID" value="XM_018376028.1"/>
</dbReference>
<keyword evidence="8" id="KW-1185">Reference proteome</keyword>
<keyword evidence="3 4" id="KW-0539">Nucleus</keyword>
<dbReference type="AlphaFoldDB" id="A0A0W4ZD11"/>
<comment type="similarity">
    <text evidence="2 4">Belongs to the RPF2 family.</text>
</comment>
<proteinExistence type="inferred from homology"/>
<evidence type="ECO:0000313" key="8">
    <source>
        <dbReference type="Proteomes" id="UP000053447"/>
    </source>
</evidence>
<evidence type="ECO:0000256" key="2">
    <source>
        <dbReference type="ARBA" id="ARBA00010782"/>
    </source>
</evidence>
<dbReference type="Pfam" id="PF04427">
    <property type="entry name" value="Brix"/>
    <property type="match status" value="1"/>
</dbReference>
<dbReference type="GO" id="GO:0000027">
    <property type="term" value="P:ribosomal large subunit assembly"/>
    <property type="evidence" value="ECO:0007669"/>
    <property type="project" value="InterPro"/>
</dbReference>
<evidence type="ECO:0000313" key="7">
    <source>
        <dbReference type="EMBL" id="KTW26304.1"/>
    </source>
</evidence>
<evidence type="ECO:0000256" key="4">
    <source>
        <dbReference type="RuleBase" id="RU367086"/>
    </source>
</evidence>
<comment type="caution">
    <text evidence="7">The sequence shown here is derived from an EMBL/GenBank/DDBJ whole genome shotgun (WGS) entry which is preliminary data.</text>
</comment>
<dbReference type="GO" id="GO:0000463">
    <property type="term" value="P:maturation of LSU-rRNA from tricistronic rRNA transcript (SSU-rRNA, 5.8S rRNA, LSU-rRNA)"/>
    <property type="evidence" value="ECO:0007669"/>
    <property type="project" value="TreeGrafter"/>
</dbReference>
<dbReference type="STRING" id="1408657.A0A0W4ZD11"/>
<evidence type="ECO:0000256" key="1">
    <source>
        <dbReference type="ARBA" id="ARBA00004604"/>
    </source>
</evidence>